<name>E3JCG7_PSEI1</name>
<dbReference type="Gene3D" id="3.60.21.10">
    <property type="match status" value="1"/>
</dbReference>
<evidence type="ECO:0000313" key="3">
    <source>
        <dbReference type="Proteomes" id="UP000002484"/>
    </source>
</evidence>
<dbReference type="InterPro" id="IPR029052">
    <property type="entry name" value="Metallo-depent_PP-like"/>
</dbReference>
<reference evidence="2 3" key="1">
    <citation type="submission" date="2010-10" db="EMBL/GenBank/DDBJ databases">
        <title>Complete sequence of Frankia sp. EuI1c.</title>
        <authorList>
            <consortium name="US DOE Joint Genome Institute"/>
            <person name="Lucas S."/>
            <person name="Copeland A."/>
            <person name="Lapidus A."/>
            <person name="Cheng J.-F."/>
            <person name="Bruce D."/>
            <person name="Goodwin L."/>
            <person name="Pitluck S."/>
            <person name="Chertkov O."/>
            <person name="Detter J.C."/>
            <person name="Han C."/>
            <person name="Tapia R."/>
            <person name="Land M."/>
            <person name="Hauser L."/>
            <person name="Jeffries C."/>
            <person name="Kyrpides N."/>
            <person name="Ivanova N."/>
            <person name="Mikhailova N."/>
            <person name="Beauchemin N."/>
            <person name="Sen A."/>
            <person name="Sur S.A."/>
            <person name="Gtari M."/>
            <person name="Wall L."/>
            <person name="Tisa L."/>
            <person name="Woyke T."/>
        </authorList>
    </citation>
    <scope>NUCLEOTIDE SEQUENCE [LARGE SCALE GENOMIC DNA]</scope>
    <source>
        <strain evidence="3">DSM 45817 / CECT 9037 / EuI1c</strain>
    </source>
</reference>
<dbReference type="NCBIfam" id="TIGR03767">
    <property type="entry name" value="P_acnes_RR"/>
    <property type="match status" value="1"/>
</dbReference>
<dbReference type="EMBL" id="CP002299">
    <property type="protein sequence ID" value="ADP78663.1"/>
    <property type="molecule type" value="Genomic_DNA"/>
</dbReference>
<evidence type="ECO:0000256" key="1">
    <source>
        <dbReference type="SAM" id="MobiDB-lite"/>
    </source>
</evidence>
<evidence type="ECO:0000313" key="2">
    <source>
        <dbReference type="EMBL" id="ADP78663.1"/>
    </source>
</evidence>
<dbReference type="InterPro" id="IPR022506">
    <property type="entry name" value="Metallophosphoesterase_PPA1498"/>
</dbReference>
<dbReference type="eggNOG" id="COG1409">
    <property type="taxonomic scope" value="Bacteria"/>
</dbReference>
<accession>E3JCG7</accession>
<dbReference type="KEGG" id="fri:FraEuI1c_0585"/>
<dbReference type="Proteomes" id="UP000002484">
    <property type="component" value="Chromosome"/>
</dbReference>
<dbReference type="InterPro" id="IPR051918">
    <property type="entry name" value="STPP_CPPED1"/>
</dbReference>
<gene>
    <name evidence="2" type="ordered locus">FraEuI1c_0585</name>
</gene>
<dbReference type="STRING" id="298654.FraEuI1c_0585"/>
<dbReference type="PANTHER" id="PTHR43143">
    <property type="entry name" value="METALLOPHOSPHOESTERASE, CALCINEURIN SUPERFAMILY"/>
    <property type="match status" value="1"/>
</dbReference>
<dbReference type="AlphaFoldDB" id="E3JCG7"/>
<sequence>MTTKPWAEPGPPASTGQAEPVTTAQRRLVRGEARAGGYRPLVAGPGEPVLVRTDLLAEAPGATPAGERRTLLAFAHLSDLHVVDHQSPARAEFLERVGDPDSPFWEKVQELGAYRPNEAFAAHVVEAMVQTVNAHAQATPLAFSIVTGDATDNCQANELSWYRDVLDGGGDVQVDSGSPARYHGVADDDHYDVRFWHPDGTPPGRPDDQARAEYGFPEVPGVIDAARRAFAATGLATPWYAVHGNHDNLVQGTAVPEEPIPTLAVGDAKIYDLAPGADLTTVGRAVDTGDLEAFAVLLAGPTRTVPADERRRPVRRAEHIAAHFDTRGLPVGHGYTEANRADGTAYYTFTAAAGLNGLPPVVGVVLDTVNPYGGWQGALDEAQLTWLEGVLQRGSARWLAEDGSIATGTGPDSLFILFSHHPLDCLVNDQAPDDAPRVLLSRVRDLLLRYPNVIGWVNGHTHRHTVTPYARPAGSPVAGGFWEITTASHIDWPQQSRLIELVDNGDGTLAFVATVLDTAAPAAADYDEFRGYAQTSAVLATGAEREAGPVDPLALAALSRELAANYWQRRPGNDADPDPGGGSGAGTVLDRNVDLRLPAPVPLP</sequence>
<organism evidence="2 3">
    <name type="scientific">Pseudofrankia inefficax (strain DSM 45817 / CECT 9037 / DDB 130130 / EuI1c)</name>
    <name type="common">Frankia inefficax</name>
    <dbReference type="NCBI Taxonomy" id="298654"/>
    <lineage>
        <taxon>Bacteria</taxon>
        <taxon>Bacillati</taxon>
        <taxon>Actinomycetota</taxon>
        <taxon>Actinomycetes</taxon>
        <taxon>Frankiales</taxon>
        <taxon>Frankiaceae</taxon>
        <taxon>Pseudofrankia</taxon>
    </lineage>
</organism>
<dbReference type="PANTHER" id="PTHR43143:SF1">
    <property type="entry name" value="SERINE_THREONINE-PROTEIN PHOSPHATASE CPPED1"/>
    <property type="match status" value="1"/>
</dbReference>
<dbReference type="InParanoid" id="E3JCG7"/>
<dbReference type="HOGENOM" id="CLU_033055_0_0_11"/>
<feature type="region of interest" description="Disordered" evidence="1">
    <location>
        <begin position="568"/>
        <end position="604"/>
    </location>
</feature>
<proteinExistence type="predicted"/>
<protein>
    <submittedName>
        <fullName evidence="2">Metallophosphoesterase</fullName>
    </submittedName>
</protein>
<feature type="region of interest" description="Disordered" evidence="1">
    <location>
        <begin position="1"/>
        <end position="22"/>
    </location>
</feature>
<dbReference type="OrthoDB" id="8132905at2"/>
<dbReference type="SUPFAM" id="SSF56300">
    <property type="entry name" value="Metallo-dependent phosphatases"/>
    <property type="match status" value="1"/>
</dbReference>
<keyword evidence="3" id="KW-1185">Reference proteome</keyword>
<dbReference type="RefSeq" id="WP_013421785.1">
    <property type="nucleotide sequence ID" value="NC_014666.1"/>
</dbReference>